<evidence type="ECO:0000313" key="1">
    <source>
        <dbReference type="EMBL" id="SHM78886.1"/>
    </source>
</evidence>
<dbReference type="RefSeq" id="WP_262487702.1">
    <property type="nucleotide sequence ID" value="NZ_FRBL01000011.1"/>
</dbReference>
<reference evidence="1 2" key="1">
    <citation type="submission" date="2016-11" db="EMBL/GenBank/DDBJ databases">
        <authorList>
            <person name="Jaros S."/>
            <person name="Januszkiewicz K."/>
            <person name="Wedrychowicz H."/>
        </authorList>
    </citation>
    <scope>NUCLEOTIDE SEQUENCE [LARGE SCALE GENOMIC DNA]</scope>
    <source>
        <strain evidence="1 2">DSM 27406</strain>
    </source>
</reference>
<keyword evidence="2" id="KW-1185">Reference proteome</keyword>
<name>A0A1M7LLH9_9BACT</name>
<protein>
    <submittedName>
        <fullName evidence="1">Uncharacterized protein</fullName>
    </submittedName>
</protein>
<accession>A0A1M7LLH9</accession>
<sequence length="44" mass="5044">MLDTVIIPHHHHYSSFSGLKFGGQITVTHHGFKHSRVYDTIILD</sequence>
<dbReference type="AlphaFoldDB" id="A0A1M7LLH9"/>
<dbReference type="EMBL" id="FRBL01000011">
    <property type="protein sequence ID" value="SHM78886.1"/>
    <property type="molecule type" value="Genomic_DNA"/>
</dbReference>
<evidence type="ECO:0000313" key="2">
    <source>
        <dbReference type="Proteomes" id="UP000184420"/>
    </source>
</evidence>
<dbReference type="Proteomes" id="UP000184420">
    <property type="component" value="Unassembled WGS sequence"/>
</dbReference>
<gene>
    <name evidence="1" type="ORF">SAMN05444266_11128</name>
</gene>
<proteinExistence type="predicted"/>
<dbReference type="STRING" id="1419482.SAMN05444266_11128"/>
<organism evidence="1 2">
    <name type="scientific">Chitinophaga jiangningensis</name>
    <dbReference type="NCBI Taxonomy" id="1419482"/>
    <lineage>
        <taxon>Bacteria</taxon>
        <taxon>Pseudomonadati</taxon>
        <taxon>Bacteroidota</taxon>
        <taxon>Chitinophagia</taxon>
        <taxon>Chitinophagales</taxon>
        <taxon>Chitinophagaceae</taxon>
        <taxon>Chitinophaga</taxon>
    </lineage>
</organism>